<evidence type="ECO:0000313" key="2">
    <source>
        <dbReference type="EMBL" id="SMX91464.1"/>
    </source>
</evidence>
<organism evidence="2 3">
    <name type="scientific">Brevibacterium iodinum ATCC 49514</name>
    <dbReference type="NCBI Taxonomy" id="1255616"/>
    <lineage>
        <taxon>Bacteria</taxon>
        <taxon>Bacillati</taxon>
        <taxon>Actinomycetota</taxon>
        <taxon>Actinomycetes</taxon>
        <taxon>Micrococcales</taxon>
        <taxon>Brevibacteriaceae</taxon>
        <taxon>Brevibacterium</taxon>
    </lineage>
</organism>
<protein>
    <submittedName>
        <fullName evidence="2">Uncharacterized protein</fullName>
    </submittedName>
</protein>
<proteinExistence type="predicted"/>
<reference evidence="3" key="1">
    <citation type="submission" date="2017-03" db="EMBL/GenBank/DDBJ databases">
        <authorList>
            <person name="Monnet C."/>
        </authorList>
    </citation>
    <scope>NUCLEOTIDE SEQUENCE [LARGE SCALE GENOMIC DNA]</scope>
    <source>
        <strain evidence="3">ATCC 49514</strain>
    </source>
</reference>
<dbReference type="Proteomes" id="UP000234382">
    <property type="component" value="Unassembled WGS sequence"/>
</dbReference>
<accession>A0A2H1JVX8</accession>
<dbReference type="RefSeq" id="WP_101546770.1">
    <property type="nucleotide sequence ID" value="NZ_FXYX01000018.1"/>
</dbReference>
<evidence type="ECO:0000313" key="3">
    <source>
        <dbReference type="Proteomes" id="UP000234382"/>
    </source>
</evidence>
<evidence type="ECO:0000256" key="1">
    <source>
        <dbReference type="SAM" id="MobiDB-lite"/>
    </source>
</evidence>
<sequence>MIAPNGRGPRIGTQFRSEDSAPAARRVVDAKDLADASRDHGVATWEPRVGHFAAMRAVADFWRGPTAKAERVEKMRELVDVLEELANDRAITFHARVGDRFSQDMRQGYLAARRALMEAIERAEERS</sequence>
<keyword evidence="3" id="KW-1185">Reference proteome</keyword>
<dbReference type="EMBL" id="FXYX01000018">
    <property type="protein sequence ID" value="SMX91464.1"/>
    <property type="molecule type" value="Genomic_DNA"/>
</dbReference>
<dbReference type="AlphaFoldDB" id="A0A2H1JVX8"/>
<gene>
    <name evidence="2" type="ORF">BI49514_02403</name>
</gene>
<name>A0A2H1JVX8_9MICO</name>
<feature type="region of interest" description="Disordered" evidence="1">
    <location>
        <begin position="1"/>
        <end position="23"/>
    </location>
</feature>